<protein>
    <recommendedName>
        <fullName evidence="11">S-acyltransferase</fullName>
        <ecNumber evidence="11">2.3.1.225</ecNumber>
    </recommendedName>
    <alternativeName>
        <fullName evidence="11">Palmitoyltransferase</fullName>
    </alternativeName>
</protein>
<sequence length="579" mass="65875">MFYGNSTLGMCTKNKKKKTKILPSRVQVLENLTQNTINSSYEVRADMIYLLSCNFGTCRYNHVADLVSETEHELVVLSLQILVLLCALAPAPAAAAAPAHFPTLMQLRFPPVLTHFEAGVVQFQRHKDLYYVLHPIYLLHPMGITWVIGALIGHEYFAYYDGTFHHPAKFFLGGRLIFGPDARSLLVTILLIIVPVIIFCVFVAWHLRHHFSTYNAGYAVLVAAIVFTIYVLVLLFLTSARDPGIVPRNSHPPEEEFRYDTSTSVEVGGRQTPSLQFPRTKEVMVNGVSVRVKYCDTCMLYRPPRCSHCSICNNCVERFDHHCPWVGQCIGLRNYRFFFCFVSSSTLLCIYVFAMSALYIKVLMNDHHGTVWKAMKESPASVILMAYSFISLWFVGGLTGFHLYLISTNQTTYENFRYRSDNRINVYDRGCANNFLEVFCTKVKPSRSNFRAFVQEELQRPPMPTTREVEPDDLGEDRRVKVEDDLELGGDLLKISQRHNIEDIDADIRSRGSDVHHHNSSEVDSVLGSDRRPPTVQSETRHSSWGRRSGSWEIAPEVLGMNANVTESRSYATSREARK</sequence>
<dbReference type="GO" id="GO:0019706">
    <property type="term" value="F:protein-cysteine S-palmitoyltransferase activity"/>
    <property type="evidence" value="ECO:0007669"/>
    <property type="project" value="UniProtKB-EC"/>
</dbReference>
<evidence type="ECO:0000259" key="13">
    <source>
        <dbReference type="Pfam" id="PF01529"/>
    </source>
</evidence>
<dbReference type="Pfam" id="PF01529">
    <property type="entry name" value="DHHC"/>
    <property type="match status" value="1"/>
</dbReference>
<proteinExistence type="inferred from homology"/>
<evidence type="ECO:0000256" key="12">
    <source>
        <dbReference type="SAM" id="MobiDB-lite"/>
    </source>
</evidence>
<evidence type="ECO:0000256" key="6">
    <source>
        <dbReference type="ARBA" id="ARBA00023136"/>
    </source>
</evidence>
<dbReference type="Proteomes" id="UP000306102">
    <property type="component" value="Unassembled WGS sequence"/>
</dbReference>
<evidence type="ECO:0000256" key="4">
    <source>
        <dbReference type="ARBA" id="ARBA00022692"/>
    </source>
</evidence>
<dbReference type="InterPro" id="IPR001594">
    <property type="entry name" value="Palmitoyltrfase_DHHC"/>
</dbReference>
<comment type="subcellular location">
    <subcellularLocation>
        <location evidence="1">Endomembrane system</location>
        <topology evidence="1">Multi-pass membrane protein</topology>
    </subcellularLocation>
</comment>
<dbReference type="GO" id="GO:0005783">
    <property type="term" value="C:endoplasmic reticulum"/>
    <property type="evidence" value="ECO:0007669"/>
    <property type="project" value="TreeGrafter"/>
</dbReference>
<dbReference type="STRING" id="542762.A0A4S4E8Y7"/>
<dbReference type="InterPro" id="IPR039859">
    <property type="entry name" value="PFA4/ZDH16/20/ERF2-like"/>
</dbReference>
<evidence type="ECO:0000256" key="11">
    <source>
        <dbReference type="RuleBase" id="RU079119"/>
    </source>
</evidence>
<dbReference type="PANTHER" id="PTHR22883:SF43">
    <property type="entry name" value="PALMITOYLTRANSFERASE APP"/>
    <property type="match status" value="1"/>
</dbReference>
<dbReference type="PROSITE" id="PS50216">
    <property type="entry name" value="DHHC"/>
    <property type="match status" value="1"/>
</dbReference>
<comment type="catalytic activity">
    <reaction evidence="10 11">
        <text>L-cysteinyl-[protein] + hexadecanoyl-CoA = S-hexadecanoyl-L-cysteinyl-[protein] + CoA</text>
        <dbReference type="Rhea" id="RHEA:36683"/>
        <dbReference type="Rhea" id="RHEA-COMP:10131"/>
        <dbReference type="Rhea" id="RHEA-COMP:11032"/>
        <dbReference type="ChEBI" id="CHEBI:29950"/>
        <dbReference type="ChEBI" id="CHEBI:57287"/>
        <dbReference type="ChEBI" id="CHEBI:57379"/>
        <dbReference type="ChEBI" id="CHEBI:74151"/>
        <dbReference type="EC" id="2.3.1.225"/>
    </reaction>
</comment>
<keyword evidence="7" id="KW-0564">Palmitate</keyword>
<dbReference type="GO" id="GO:0006612">
    <property type="term" value="P:protein targeting to membrane"/>
    <property type="evidence" value="ECO:0007669"/>
    <property type="project" value="TreeGrafter"/>
</dbReference>
<feature type="domain" description="Palmitoyltransferase DHHC" evidence="13">
    <location>
        <begin position="293"/>
        <end position="417"/>
    </location>
</feature>
<keyword evidence="9 11" id="KW-0012">Acyltransferase</keyword>
<accession>A0A4S4E8Y7</accession>
<dbReference type="AlphaFoldDB" id="A0A4S4E8Y7"/>
<evidence type="ECO:0000313" key="14">
    <source>
        <dbReference type="EMBL" id="THG11916.1"/>
    </source>
</evidence>
<evidence type="ECO:0000256" key="5">
    <source>
        <dbReference type="ARBA" id="ARBA00022989"/>
    </source>
</evidence>
<keyword evidence="6 11" id="KW-0472">Membrane</keyword>
<comment type="similarity">
    <text evidence="2 11">Belongs to the DHHC palmitoyltransferase family.</text>
</comment>
<evidence type="ECO:0000256" key="3">
    <source>
        <dbReference type="ARBA" id="ARBA00022679"/>
    </source>
</evidence>
<feature type="transmembrane region" description="Helical" evidence="11">
    <location>
        <begin position="74"/>
        <end position="99"/>
    </location>
</feature>
<comment type="domain">
    <text evidence="11">The DHHC domain is required for palmitoyltransferase activity.</text>
</comment>
<dbReference type="EMBL" id="SDRB02006907">
    <property type="protein sequence ID" value="THG11916.1"/>
    <property type="molecule type" value="Genomic_DNA"/>
</dbReference>
<feature type="transmembrane region" description="Helical" evidence="11">
    <location>
        <begin position="337"/>
        <end position="360"/>
    </location>
</feature>
<dbReference type="EC" id="2.3.1.225" evidence="11"/>
<keyword evidence="3 11" id="KW-0808">Transferase</keyword>
<keyword evidence="8" id="KW-0449">Lipoprotein</keyword>
<evidence type="ECO:0000256" key="10">
    <source>
        <dbReference type="ARBA" id="ARBA00048048"/>
    </source>
</evidence>
<name>A0A4S4E8Y7_CAMSN</name>
<feature type="region of interest" description="Disordered" evidence="12">
    <location>
        <begin position="510"/>
        <end position="553"/>
    </location>
</feature>
<evidence type="ECO:0000256" key="7">
    <source>
        <dbReference type="ARBA" id="ARBA00023139"/>
    </source>
</evidence>
<organism evidence="14 15">
    <name type="scientific">Camellia sinensis var. sinensis</name>
    <name type="common">China tea</name>
    <dbReference type="NCBI Taxonomy" id="542762"/>
    <lineage>
        <taxon>Eukaryota</taxon>
        <taxon>Viridiplantae</taxon>
        <taxon>Streptophyta</taxon>
        <taxon>Embryophyta</taxon>
        <taxon>Tracheophyta</taxon>
        <taxon>Spermatophyta</taxon>
        <taxon>Magnoliopsida</taxon>
        <taxon>eudicotyledons</taxon>
        <taxon>Gunneridae</taxon>
        <taxon>Pentapetalae</taxon>
        <taxon>asterids</taxon>
        <taxon>Ericales</taxon>
        <taxon>Theaceae</taxon>
        <taxon>Camellia</taxon>
    </lineage>
</organism>
<evidence type="ECO:0000313" key="15">
    <source>
        <dbReference type="Proteomes" id="UP000306102"/>
    </source>
</evidence>
<dbReference type="GO" id="GO:0005794">
    <property type="term" value="C:Golgi apparatus"/>
    <property type="evidence" value="ECO:0007669"/>
    <property type="project" value="TreeGrafter"/>
</dbReference>
<comment type="caution">
    <text evidence="14">The sequence shown here is derived from an EMBL/GenBank/DDBJ whole genome shotgun (WGS) entry which is preliminary data.</text>
</comment>
<gene>
    <name evidence="14" type="ORF">TEA_018085</name>
</gene>
<evidence type="ECO:0000256" key="1">
    <source>
        <dbReference type="ARBA" id="ARBA00004127"/>
    </source>
</evidence>
<evidence type="ECO:0000256" key="9">
    <source>
        <dbReference type="ARBA" id="ARBA00023315"/>
    </source>
</evidence>
<feature type="transmembrane region" description="Helical" evidence="11">
    <location>
        <begin position="217"/>
        <end position="238"/>
    </location>
</feature>
<feature type="region of interest" description="Disordered" evidence="12">
    <location>
        <begin position="458"/>
        <end position="477"/>
    </location>
</feature>
<feature type="transmembrane region" description="Helical" evidence="11">
    <location>
        <begin position="185"/>
        <end position="205"/>
    </location>
</feature>
<keyword evidence="4 11" id="KW-0812">Transmembrane</keyword>
<feature type="transmembrane region" description="Helical" evidence="11">
    <location>
        <begin position="380"/>
        <end position="406"/>
    </location>
</feature>
<reference evidence="14 15" key="1">
    <citation type="journal article" date="2018" name="Proc. Natl. Acad. Sci. U.S.A.">
        <title>Draft genome sequence of Camellia sinensis var. sinensis provides insights into the evolution of the tea genome and tea quality.</title>
        <authorList>
            <person name="Wei C."/>
            <person name="Yang H."/>
            <person name="Wang S."/>
            <person name="Zhao J."/>
            <person name="Liu C."/>
            <person name="Gao L."/>
            <person name="Xia E."/>
            <person name="Lu Y."/>
            <person name="Tai Y."/>
            <person name="She G."/>
            <person name="Sun J."/>
            <person name="Cao H."/>
            <person name="Tong W."/>
            <person name="Gao Q."/>
            <person name="Li Y."/>
            <person name="Deng W."/>
            <person name="Jiang X."/>
            <person name="Wang W."/>
            <person name="Chen Q."/>
            <person name="Zhang S."/>
            <person name="Li H."/>
            <person name="Wu J."/>
            <person name="Wang P."/>
            <person name="Li P."/>
            <person name="Shi C."/>
            <person name="Zheng F."/>
            <person name="Jian J."/>
            <person name="Huang B."/>
            <person name="Shan D."/>
            <person name="Shi M."/>
            <person name="Fang C."/>
            <person name="Yue Y."/>
            <person name="Li F."/>
            <person name="Li D."/>
            <person name="Wei S."/>
            <person name="Han B."/>
            <person name="Jiang C."/>
            <person name="Yin Y."/>
            <person name="Xia T."/>
            <person name="Zhang Z."/>
            <person name="Bennetzen J.L."/>
            <person name="Zhao S."/>
            <person name="Wan X."/>
        </authorList>
    </citation>
    <scope>NUCLEOTIDE SEQUENCE [LARGE SCALE GENOMIC DNA]</scope>
    <source>
        <strain evidence="15">cv. Shuchazao</strain>
        <tissue evidence="14">Leaf</tissue>
    </source>
</reference>
<dbReference type="PANTHER" id="PTHR22883">
    <property type="entry name" value="ZINC FINGER DHHC DOMAIN CONTAINING PROTEIN"/>
    <property type="match status" value="1"/>
</dbReference>
<keyword evidence="5 11" id="KW-1133">Transmembrane helix</keyword>
<keyword evidence="15" id="KW-1185">Reference proteome</keyword>
<evidence type="ECO:0000256" key="8">
    <source>
        <dbReference type="ARBA" id="ARBA00023288"/>
    </source>
</evidence>
<feature type="compositionally biased region" description="Basic and acidic residues" evidence="12">
    <location>
        <begin position="510"/>
        <end position="521"/>
    </location>
</feature>
<evidence type="ECO:0000256" key="2">
    <source>
        <dbReference type="ARBA" id="ARBA00008574"/>
    </source>
</evidence>